<feature type="transmembrane region" description="Helical" evidence="1">
    <location>
        <begin position="65"/>
        <end position="85"/>
    </location>
</feature>
<name>A0A0W7WIZ8_9RHOB</name>
<reference evidence="2 3" key="1">
    <citation type="submission" date="2015-12" db="EMBL/GenBank/DDBJ databases">
        <authorList>
            <person name="Shamseldin A."/>
            <person name="Moawad H."/>
            <person name="Abd El-Rahim W.M."/>
            <person name="Sadowsky M.J."/>
        </authorList>
    </citation>
    <scope>NUCLEOTIDE SEQUENCE [LARGE SCALE GENOMIC DNA]</scope>
    <source>
        <strain evidence="2 3">SJ5A-1</strain>
    </source>
</reference>
<protein>
    <recommendedName>
        <fullName evidence="4">Cation/multidrug efflux pump</fullName>
    </recommendedName>
</protein>
<keyword evidence="1" id="KW-1133">Transmembrane helix</keyword>
<dbReference type="AlphaFoldDB" id="A0A0W7WIZ8"/>
<evidence type="ECO:0000256" key="1">
    <source>
        <dbReference type="SAM" id="Phobius"/>
    </source>
</evidence>
<evidence type="ECO:0000313" key="3">
    <source>
        <dbReference type="Proteomes" id="UP000054396"/>
    </source>
</evidence>
<dbReference type="STRING" id="1685382.AVJ23_12095"/>
<dbReference type="OrthoDB" id="7632202at2"/>
<feature type="transmembrane region" description="Helical" evidence="1">
    <location>
        <begin position="6"/>
        <end position="26"/>
    </location>
</feature>
<proteinExistence type="predicted"/>
<keyword evidence="1" id="KW-0472">Membrane</keyword>
<comment type="caution">
    <text evidence="2">The sequence shown here is derived from an EMBL/GenBank/DDBJ whole genome shotgun (WGS) entry which is preliminary data.</text>
</comment>
<dbReference type="Proteomes" id="UP000054396">
    <property type="component" value="Unassembled WGS sequence"/>
</dbReference>
<organism evidence="2 3">
    <name type="scientific">Pseudoponticoccus marisrubri</name>
    <dbReference type="NCBI Taxonomy" id="1685382"/>
    <lineage>
        <taxon>Bacteria</taxon>
        <taxon>Pseudomonadati</taxon>
        <taxon>Pseudomonadota</taxon>
        <taxon>Alphaproteobacteria</taxon>
        <taxon>Rhodobacterales</taxon>
        <taxon>Roseobacteraceae</taxon>
        <taxon>Pseudoponticoccus</taxon>
    </lineage>
</organism>
<sequence>MLALARFLVLGFVVLTVVYGSLWFYLRANRREQLERMWETDPQGLPQKDFIQLGLAYHDRLRHRFLIITVYVIPLSLVTLIVYLTNFH</sequence>
<evidence type="ECO:0000313" key="2">
    <source>
        <dbReference type="EMBL" id="KUF10611.1"/>
    </source>
</evidence>
<gene>
    <name evidence="2" type="ORF">AVJ23_12095</name>
</gene>
<keyword evidence="1" id="KW-0812">Transmembrane</keyword>
<keyword evidence="3" id="KW-1185">Reference proteome</keyword>
<dbReference type="RefSeq" id="WP_058862450.1">
    <property type="nucleotide sequence ID" value="NZ_LPXO01000006.1"/>
</dbReference>
<dbReference type="EMBL" id="LPXO01000006">
    <property type="protein sequence ID" value="KUF10611.1"/>
    <property type="molecule type" value="Genomic_DNA"/>
</dbReference>
<evidence type="ECO:0008006" key="4">
    <source>
        <dbReference type="Google" id="ProtNLM"/>
    </source>
</evidence>
<accession>A0A0W7WIZ8</accession>